<reference evidence="3 4" key="1">
    <citation type="submission" date="2023-01" db="EMBL/GenBank/DDBJ databases">
        <authorList>
            <person name="Kreplak J."/>
        </authorList>
    </citation>
    <scope>NUCLEOTIDE SEQUENCE [LARGE SCALE GENOMIC DNA]</scope>
</reference>
<feature type="compositionally biased region" description="Basic residues" evidence="2">
    <location>
        <begin position="89"/>
        <end position="105"/>
    </location>
</feature>
<organism evidence="3 4">
    <name type="scientific">Vicia faba</name>
    <name type="common">Broad bean</name>
    <name type="synonym">Faba vulgaris</name>
    <dbReference type="NCBI Taxonomy" id="3906"/>
    <lineage>
        <taxon>Eukaryota</taxon>
        <taxon>Viridiplantae</taxon>
        <taxon>Streptophyta</taxon>
        <taxon>Embryophyta</taxon>
        <taxon>Tracheophyta</taxon>
        <taxon>Spermatophyta</taxon>
        <taxon>Magnoliopsida</taxon>
        <taxon>eudicotyledons</taxon>
        <taxon>Gunneridae</taxon>
        <taxon>Pentapetalae</taxon>
        <taxon>rosids</taxon>
        <taxon>fabids</taxon>
        <taxon>Fabales</taxon>
        <taxon>Fabaceae</taxon>
        <taxon>Papilionoideae</taxon>
        <taxon>50 kb inversion clade</taxon>
        <taxon>NPAAA clade</taxon>
        <taxon>Hologalegina</taxon>
        <taxon>IRL clade</taxon>
        <taxon>Fabeae</taxon>
        <taxon>Vicia</taxon>
    </lineage>
</organism>
<evidence type="ECO:0000256" key="1">
    <source>
        <dbReference type="SAM" id="Coils"/>
    </source>
</evidence>
<proteinExistence type="predicted"/>
<dbReference type="AlphaFoldDB" id="A0AAV0YYS5"/>
<evidence type="ECO:0000256" key="2">
    <source>
        <dbReference type="SAM" id="MobiDB-lite"/>
    </source>
</evidence>
<accession>A0AAV0YYS5</accession>
<evidence type="ECO:0000313" key="4">
    <source>
        <dbReference type="Proteomes" id="UP001157006"/>
    </source>
</evidence>
<dbReference type="Proteomes" id="UP001157006">
    <property type="component" value="Chromosome 1L"/>
</dbReference>
<feature type="coiled-coil region" evidence="1">
    <location>
        <begin position="21"/>
        <end position="48"/>
    </location>
</feature>
<evidence type="ECO:0000313" key="3">
    <source>
        <dbReference type="EMBL" id="CAI8589888.1"/>
    </source>
</evidence>
<protein>
    <submittedName>
        <fullName evidence="3">Uncharacterized protein</fullName>
    </submittedName>
</protein>
<keyword evidence="4" id="KW-1185">Reference proteome</keyword>
<feature type="region of interest" description="Disordered" evidence="2">
    <location>
        <begin position="76"/>
        <end position="105"/>
    </location>
</feature>
<gene>
    <name evidence="3" type="ORF">VFH_I415000</name>
</gene>
<sequence length="105" mass="12344">MRMLETTLSLNDEATSSQVSLDVAYAKIQKLKAKNEKLKCDIFNHESRFEAQVRLLKDLNELRPQLEALLKRMSAWSPERRSWKGSLPRTRRKPIQRRAWHPGQS</sequence>
<name>A0AAV0YYS5_VICFA</name>
<keyword evidence="1" id="KW-0175">Coiled coil</keyword>
<dbReference type="EMBL" id="OX451736">
    <property type="protein sequence ID" value="CAI8589888.1"/>
    <property type="molecule type" value="Genomic_DNA"/>
</dbReference>